<evidence type="ECO:0000313" key="2">
    <source>
        <dbReference type="EMBL" id="MDW3127105.1"/>
    </source>
</evidence>
<feature type="compositionally biased region" description="Basic and acidic residues" evidence="1">
    <location>
        <begin position="108"/>
        <end position="117"/>
    </location>
</feature>
<protein>
    <submittedName>
        <fullName evidence="3">Uncharacterized protein</fullName>
    </submittedName>
</protein>
<accession>A0A6N2S075</accession>
<dbReference type="AlphaFoldDB" id="A0A6N2S075"/>
<sequence length="117" mass="13374">MRRTPDYGAVRLAASIEAHPDVKQQRSDARRYAVELLRIVARTLQSGEMQHLRLNVPADPITASVLGASLYRIAYEIEEHGQRNRNLRPTPDGGDHARERRRTNAMLPRERDGERHA</sequence>
<dbReference type="RefSeq" id="WP_144169741.1">
    <property type="nucleotide sequence ID" value="NZ_CACRSV010000012.1"/>
</dbReference>
<gene>
    <name evidence="3" type="ORF">BLLFYP82_00116</name>
    <name evidence="2" type="ORF">RS890_08495</name>
</gene>
<evidence type="ECO:0000256" key="1">
    <source>
        <dbReference type="SAM" id="MobiDB-lite"/>
    </source>
</evidence>
<proteinExistence type="predicted"/>
<evidence type="ECO:0000313" key="3">
    <source>
        <dbReference type="EMBL" id="VYS87033.1"/>
    </source>
</evidence>
<dbReference type="EMBL" id="CACRSV010000012">
    <property type="protein sequence ID" value="VYS87033.1"/>
    <property type="molecule type" value="Genomic_DNA"/>
</dbReference>
<reference evidence="3" key="1">
    <citation type="submission" date="2019-11" db="EMBL/GenBank/DDBJ databases">
        <authorList>
            <person name="Feng L."/>
        </authorList>
    </citation>
    <scope>NUCLEOTIDE SEQUENCE</scope>
    <source>
        <strain evidence="3">BlongumLFYP82</strain>
    </source>
</reference>
<dbReference type="Proteomes" id="UP001277803">
    <property type="component" value="Unassembled WGS sequence"/>
</dbReference>
<name>A0A6N2S075_BIFLN</name>
<feature type="region of interest" description="Disordered" evidence="1">
    <location>
        <begin position="79"/>
        <end position="117"/>
    </location>
</feature>
<reference evidence="2" key="2">
    <citation type="submission" date="2023-10" db="EMBL/GenBank/DDBJ databases">
        <title>Rapid discrimination of Bifidobacterium longum Subspecies based on MALDI-TOF MS and Machine Learning.</title>
        <authorList>
            <person name="Chen J."/>
        </authorList>
    </citation>
    <scope>NUCLEOTIDE SEQUENCE</scope>
    <source>
        <strain evidence="2">YGMCC0039</strain>
    </source>
</reference>
<organism evidence="3">
    <name type="scientific">Bifidobacterium longum</name>
    <dbReference type="NCBI Taxonomy" id="216816"/>
    <lineage>
        <taxon>Bacteria</taxon>
        <taxon>Bacillati</taxon>
        <taxon>Actinomycetota</taxon>
        <taxon>Actinomycetes</taxon>
        <taxon>Bifidobacteriales</taxon>
        <taxon>Bifidobacteriaceae</taxon>
        <taxon>Bifidobacterium</taxon>
    </lineage>
</organism>
<dbReference type="EMBL" id="JAWLRA010000034">
    <property type="protein sequence ID" value="MDW3127105.1"/>
    <property type="molecule type" value="Genomic_DNA"/>
</dbReference>